<dbReference type="AlphaFoldDB" id="A0A3D9V7R4"/>
<evidence type="ECO:0000256" key="1">
    <source>
        <dbReference type="SAM" id="MobiDB-lite"/>
    </source>
</evidence>
<proteinExistence type="predicted"/>
<sequence length="388" mass="41606">MTTSARALLAAPVLPLALLVAASPPAMAAGDDVPVAGGPGACQTTGKTRPIKVTGATPNVTFTEAFRQFGNSGGGWDNQHGWAAADGTYSTELPGHQVVWLFNDTFLGPVNEDESFPESPRMVNNSAVLGGRDGLPDTTVTGGTQDDPKSLAGEKWYWNGDGIVDRGKLQVFEFEQATTDDPPPWNFGWVATDLVTFSKDFTVEKVTPVPTDGGVQWGVELLRCGGYIYIYGVESVWLDKHMHLARARVGRLTDVASWEFYDGDGWSSDPASSARLARNVGASYSVTPVAGRYVLTTSDALLGDTVYVSIADSPVGPFDERIPVYVAPEASTGDLYAPYNIAAHPSISRPGSLTISYNVNSSKGFDGIRPNANNNRPRFLDIHLDWDE</sequence>
<evidence type="ECO:0000256" key="2">
    <source>
        <dbReference type="SAM" id="SignalP"/>
    </source>
</evidence>
<dbReference type="EMBL" id="QTUC01000001">
    <property type="protein sequence ID" value="REF36743.1"/>
    <property type="molecule type" value="Genomic_DNA"/>
</dbReference>
<dbReference type="Pfam" id="PF13810">
    <property type="entry name" value="DUF4185"/>
    <property type="match status" value="1"/>
</dbReference>
<dbReference type="Proteomes" id="UP000256485">
    <property type="component" value="Unassembled WGS sequence"/>
</dbReference>
<reference evidence="4 5" key="1">
    <citation type="submission" date="2018-08" db="EMBL/GenBank/DDBJ databases">
        <title>Sequencing the genomes of 1000 actinobacteria strains.</title>
        <authorList>
            <person name="Klenk H.-P."/>
        </authorList>
    </citation>
    <scope>NUCLEOTIDE SEQUENCE [LARGE SCALE GENOMIC DNA]</scope>
    <source>
        <strain evidence="4 5">DSM 22891</strain>
    </source>
</reference>
<accession>A0A3D9V7R4</accession>
<name>A0A3D9V7R4_THECX</name>
<evidence type="ECO:0000313" key="5">
    <source>
        <dbReference type="Proteomes" id="UP000256485"/>
    </source>
</evidence>
<organism evidence="4 5">
    <name type="scientific">Thermasporomyces composti</name>
    <dbReference type="NCBI Taxonomy" id="696763"/>
    <lineage>
        <taxon>Bacteria</taxon>
        <taxon>Bacillati</taxon>
        <taxon>Actinomycetota</taxon>
        <taxon>Actinomycetes</taxon>
        <taxon>Propionibacteriales</taxon>
        <taxon>Nocardioidaceae</taxon>
        <taxon>Thermasporomyces</taxon>
    </lineage>
</organism>
<comment type="caution">
    <text evidence="4">The sequence shown here is derived from an EMBL/GenBank/DDBJ whole genome shotgun (WGS) entry which is preliminary data.</text>
</comment>
<dbReference type="InterPro" id="IPR025442">
    <property type="entry name" value="DUF4185"/>
</dbReference>
<keyword evidence="2" id="KW-0732">Signal</keyword>
<feature type="chain" id="PRO_5017747092" evidence="2">
    <location>
        <begin position="29"/>
        <end position="388"/>
    </location>
</feature>
<gene>
    <name evidence="4" type="ORF">DFJ64_2171</name>
</gene>
<evidence type="ECO:0000259" key="3">
    <source>
        <dbReference type="Pfam" id="PF13810"/>
    </source>
</evidence>
<evidence type="ECO:0000313" key="4">
    <source>
        <dbReference type="EMBL" id="REF36743.1"/>
    </source>
</evidence>
<feature type="signal peptide" evidence="2">
    <location>
        <begin position="1"/>
        <end position="28"/>
    </location>
</feature>
<feature type="domain" description="DUF4185" evidence="3">
    <location>
        <begin position="221"/>
        <end position="339"/>
    </location>
</feature>
<feature type="region of interest" description="Disordered" evidence="1">
    <location>
        <begin position="125"/>
        <end position="148"/>
    </location>
</feature>
<keyword evidence="5" id="KW-1185">Reference proteome</keyword>
<dbReference type="OrthoDB" id="284233at2"/>
<protein>
    <submittedName>
        <fullName evidence="4">Uncharacterized protein DUF4185</fullName>
    </submittedName>
</protein>
<dbReference type="RefSeq" id="WP_115850328.1">
    <property type="nucleotide sequence ID" value="NZ_QTUC01000001.1"/>
</dbReference>